<evidence type="ECO:0000259" key="3">
    <source>
        <dbReference type="PROSITE" id="PS51186"/>
    </source>
</evidence>
<dbReference type="PANTHER" id="PTHR43877:SF5">
    <property type="entry name" value="BLL8307 PROTEIN"/>
    <property type="match status" value="1"/>
</dbReference>
<sequence length="151" mass="16997">MEIRIDDLRGEGVIALLREHLEDMYATSPPESVHALDVEGLRQPSITFWCLKERNVVLGCVALKALEPGHGEIKSMRTANAARGRGVGNRLLIHLLGEARARGFQRLSLETGTQNFFLPARRLYEKHGFSYCEPFADYRLDPNSVFMTLAL</sequence>
<protein>
    <submittedName>
        <fullName evidence="4">GNAT family N-acetyltransferase</fullName>
    </submittedName>
</protein>
<reference evidence="4 5" key="1">
    <citation type="submission" date="2019-08" db="EMBL/GenBank/DDBJ databases">
        <title>Parahaliea maris sp. nov., isolated from the surface seawater.</title>
        <authorList>
            <person name="Liu Y."/>
        </authorList>
    </citation>
    <scope>NUCLEOTIDE SEQUENCE [LARGE SCALE GENOMIC DNA]</scope>
    <source>
        <strain evidence="4 5">S2-26</strain>
    </source>
</reference>
<dbReference type="InterPro" id="IPR050832">
    <property type="entry name" value="Bact_Acetyltransf"/>
</dbReference>
<dbReference type="EMBL" id="VRYZ01000003">
    <property type="protein sequence ID" value="TXS92503.1"/>
    <property type="molecule type" value="Genomic_DNA"/>
</dbReference>
<feature type="domain" description="N-acetyltransferase" evidence="3">
    <location>
        <begin position="3"/>
        <end position="151"/>
    </location>
</feature>
<evidence type="ECO:0000256" key="2">
    <source>
        <dbReference type="ARBA" id="ARBA00023315"/>
    </source>
</evidence>
<dbReference type="InterPro" id="IPR000182">
    <property type="entry name" value="GNAT_dom"/>
</dbReference>
<name>A0A5C8ZVF3_9GAMM</name>
<gene>
    <name evidence="4" type="ORF">FVW59_08790</name>
</gene>
<dbReference type="PROSITE" id="PS51186">
    <property type="entry name" value="GNAT"/>
    <property type="match status" value="1"/>
</dbReference>
<evidence type="ECO:0000313" key="5">
    <source>
        <dbReference type="Proteomes" id="UP000321933"/>
    </source>
</evidence>
<dbReference type="Pfam" id="PF00583">
    <property type="entry name" value="Acetyltransf_1"/>
    <property type="match status" value="1"/>
</dbReference>
<dbReference type="RefSeq" id="WP_148063874.1">
    <property type="nucleotide sequence ID" value="NZ_VRYZ01000003.1"/>
</dbReference>
<dbReference type="CDD" id="cd04301">
    <property type="entry name" value="NAT_SF"/>
    <property type="match status" value="1"/>
</dbReference>
<keyword evidence="2" id="KW-0012">Acyltransferase</keyword>
<dbReference type="GO" id="GO:0016747">
    <property type="term" value="F:acyltransferase activity, transferring groups other than amino-acyl groups"/>
    <property type="evidence" value="ECO:0007669"/>
    <property type="project" value="InterPro"/>
</dbReference>
<keyword evidence="5" id="KW-1185">Reference proteome</keyword>
<dbReference type="Proteomes" id="UP000321933">
    <property type="component" value="Unassembled WGS sequence"/>
</dbReference>
<dbReference type="Gene3D" id="3.40.630.30">
    <property type="match status" value="1"/>
</dbReference>
<dbReference type="AlphaFoldDB" id="A0A5C8ZVF3"/>
<accession>A0A5C8ZVF3</accession>
<dbReference type="InterPro" id="IPR016181">
    <property type="entry name" value="Acyl_CoA_acyltransferase"/>
</dbReference>
<dbReference type="OrthoDB" id="9803233at2"/>
<evidence type="ECO:0000256" key="1">
    <source>
        <dbReference type="ARBA" id="ARBA00022679"/>
    </source>
</evidence>
<organism evidence="4 5">
    <name type="scientific">Parahaliea aestuarii</name>
    <dbReference type="NCBI Taxonomy" id="1852021"/>
    <lineage>
        <taxon>Bacteria</taxon>
        <taxon>Pseudomonadati</taxon>
        <taxon>Pseudomonadota</taxon>
        <taxon>Gammaproteobacteria</taxon>
        <taxon>Cellvibrionales</taxon>
        <taxon>Halieaceae</taxon>
        <taxon>Parahaliea</taxon>
    </lineage>
</organism>
<dbReference type="PANTHER" id="PTHR43877">
    <property type="entry name" value="AMINOALKYLPHOSPHONATE N-ACETYLTRANSFERASE-RELATED-RELATED"/>
    <property type="match status" value="1"/>
</dbReference>
<keyword evidence="1 4" id="KW-0808">Transferase</keyword>
<comment type="caution">
    <text evidence="4">The sequence shown here is derived from an EMBL/GenBank/DDBJ whole genome shotgun (WGS) entry which is preliminary data.</text>
</comment>
<proteinExistence type="predicted"/>
<dbReference type="SUPFAM" id="SSF55729">
    <property type="entry name" value="Acyl-CoA N-acyltransferases (Nat)"/>
    <property type="match status" value="1"/>
</dbReference>
<evidence type="ECO:0000313" key="4">
    <source>
        <dbReference type="EMBL" id="TXS92503.1"/>
    </source>
</evidence>